<sequence length="332" mass="36801">MIGIARHIEYLLLHYGCVTLPGIGTFAVDYREARLLPDGSSFLPPVRRVEFRPDECDDDERLLRSVMRSRFISRDEAARAIANEADAIRRTVKAGDDYRLGRLGCFAQLDGRLDFRADETNFIEYPRLGFAPVEVQPLEEPEAENETAVSVEDKTPDRIYISFPRRALRAAAVAAAVIVFLLMLSKPINTPDTTVNYAGVLSAELFGPSGDTAQTGINEAVVDTTTLAADAVSVEAEAEAPLPAAEVTEPGTATDTYYIIVSSLPSKRLAEQQIECFRQQGISCDLHIYETPRKARLYVASFGNFDEARQYLSQLVREQPLFENAWIMNAGD</sequence>
<dbReference type="Proteomes" id="UP000757103">
    <property type="component" value="Unassembled WGS sequence"/>
</dbReference>
<name>A0A921MRC3_9BACT</name>
<gene>
    <name evidence="2" type="ORF">K8U91_05915</name>
</gene>
<dbReference type="InterPro" id="IPR007730">
    <property type="entry name" value="SPOR-like_dom"/>
</dbReference>
<organism evidence="2 3">
    <name type="scientific">Barnesiella viscericola</name>
    <dbReference type="NCBI Taxonomy" id="397865"/>
    <lineage>
        <taxon>Bacteria</taxon>
        <taxon>Pseudomonadati</taxon>
        <taxon>Bacteroidota</taxon>
        <taxon>Bacteroidia</taxon>
        <taxon>Bacteroidales</taxon>
        <taxon>Barnesiellaceae</taxon>
        <taxon>Barnesiella</taxon>
    </lineage>
</organism>
<accession>A0A921MRC3</accession>
<evidence type="ECO:0000259" key="1">
    <source>
        <dbReference type="PROSITE" id="PS51724"/>
    </source>
</evidence>
<dbReference type="RefSeq" id="WP_273306031.1">
    <property type="nucleotide sequence ID" value="NZ_DYUD01000018.1"/>
</dbReference>
<dbReference type="GO" id="GO:0042834">
    <property type="term" value="F:peptidoglycan binding"/>
    <property type="evidence" value="ECO:0007669"/>
    <property type="project" value="InterPro"/>
</dbReference>
<comment type="caution">
    <text evidence="2">The sequence shown here is derived from an EMBL/GenBank/DDBJ whole genome shotgun (WGS) entry which is preliminary data.</text>
</comment>
<reference evidence="2" key="2">
    <citation type="submission" date="2021-09" db="EMBL/GenBank/DDBJ databases">
        <authorList>
            <person name="Gilroy R."/>
        </authorList>
    </citation>
    <scope>NUCLEOTIDE SEQUENCE</scope>
    <source>
        <strain evidence="2">CHK121-7720</strain>
    </source>
</reference>
<feature type="domain" description="SPOR" evidence="1">
    <location>
        <begin position="251"/>
        <end position="329"/>
    </location>
</feature>
<evidence type="ECO:0000313" key="2">
    <source>
        <dbReference type="EMBL" id="HJG88992.1"/>
    </source>
</evidence>
<dbReference type="EMBL" id="DYUD01000018">
    <property type="protein sequence ID" value="HJG88992.1"/>
    <property type="molecule type" value="Genomic_DNA"/>
</dbReference>
<protein>
    <recommendedName>
        <fullName evidence="1">SPOR domain-containing protein</fullName>
    </recommendedName>
</protein>
<dbReference type="Pfam" id="PF18174">
    <property type="entry name" value="HU-CCDC81_bac_1"/>
    <property type="match status" value="1"/>
</dbReference>
<dbReference type="PROSITE" id="PS51724">
    <property type="entry name" value="SPOR"/>
    <property type="match status" value="1"/>
</dbReference>
<dbReference type="AlphaFoldDB" id="A0A921MRC3"/>
<proteinExistence type="predicted"/>
<reference evidence="2" key="1">
    <citation type="journal article" date="2021" name="PeerJ">
        <title>Extensive microbial diversity within the chicken gut microbiome revealed by metagenomics and culture.</title>
        <authorList>
            <person name="Gilroy R."/>
            <person name="Ravi A."/>
            <person name="Getino M."/>
            <person name="Pursley I."/>
            <person name="Horton D.L."/>
            <person name="Alikhan N.F."/>
            <person name="Baker D."/>
            <person name="Gharbi K."/>
            <person name="Hall N."/>
            <person name="Watson M."/>
            <person name="Adriaenssens E.M."/>
            <person name="Foster-Nyarko E."/>
            <person name="Jarju S."/>
            <person name="Secka A."/>
            <person name="Antonio M."/>
            <person name="Oren A."/>
            <person name="Chaudhuri R.R."/>
            <person name="La Ragione R."/>
            <person name="Hildebrand F."/>
            <person name="Pallen M.J."/>
        </authorList>
    </citation>
    <scope>NUCLEOTIDE SEQUENCE</scope>
    <source>
        <strain evidence="2">CHK121-7720</strain>
    </source>
</reference>
<dbReference type="InterPro" id="IPR040495">
    <property type="entry name" value="HU-CCDC81_bac_1"/>
</dbReference>
<evidence type="ECO:0000313" key="3">
    <source>
        <dbReference type="Proteomes" id="UP000757103"/>
    </source>
</evidence>